<name>A0A380CV41_9STAP</name>
<keyword evidence="5" id="KW-1185">Reference proteome</keyword>
<reference evidence="3 4" key="1">
    <citation type="submission" date="2018-06" db="EMBL/GenBank/DDBJ databases">
        <authorList>
            <consortium name="Pathogen Informatics"/>
            <person name="Doyle S."/>
        </authorList>
    </citation>
    <scope>NUCLEOTIDE SEQUENCE [LARGE SCALE GENOMIC DNA]</scope>
    <source>
        <strain evidence="3 4">NCTC12413</strain>
    </source>
</reference>
<accession>A0A380CV41</accession>
<keyword evidence="1" id="KW-0812">Transmembrane</keyword>
<dbReference type="InterPro" id="IPR036166">
    <property type="entry name" value="YxeA-like_sf"/>
</dbReference>
<evidence type="ECO:0000313" key="2">
    <source>
        <dbReference type="EMBL" id="GEP99239.1"/>
    </source>
</evidence>
<keyword evidence="1" id="KW-0472">Membrane</keyword>
<dbReference type="RefSeq" id="WP_172606428.1">
    <property type="nucleotide sequence ID" value="NZ_BKAV01000002.1"/>
</dbReference>
<keyword evidence="1" id="KW-1133">Transmembrane helix</keyword>
<protein>
    <submittedName>
        <fullName evidence="3">Uncharacterized protein conserved in bacteria</fullName>
    </submittedName>
</protein>
<reference evidence="2 5" key="2">
    <citation type="submission" date="2019-07" db="EMBL/GenBank/DDBJ databases">
        <title>Whole genome shotgun sequence of Staphylococcus arlettae NBRC 109765.</title>
        <authorList>
            <person name="Hosoyama A."/>
            <person name="Uohara A."/>
            <person name="Ohji S."/>
            <person name="Ichikawa N."/>
        </authorList>
    </citation>
    <scope>NUCLEOTIDE SEQUENCE [LARGE SCALE GENOMIC DNA]</scope>
    <source>
        <strain evidence="2 5">NBRC 109765</strain>
    </source>
</reference>
<organism evidence="3 4">
    <name type="scientific">Staphylococcus arlettae</name>
    <dbReference type="NCBI Taxonomy" id="29378"/>
    <lineage>
        <taxon>Bacteria</taxon>
        <taxon>Bacillati</taxon>
        <taxon>Bacillota</taxon>
        <taxon>Bacilli</taxon>
        <taxon>Bacillales</taxon>
        <taxon>Staphylococcaceae</taxon>
        <taxon>Staphylococcus</taxon>
    </lineage>
</organism>
<dbReference type="AlphaFoldDB" id="A0A380CV41"/>
<proteinExistence type="predicted"/>
<dbReference type="PANTHER" id="PTHR36433:SF2">
    <property type="entry name" value="YXEA FAMILY PROTEIN"/>
    <property type="match status" value="1"/>
</dbReference>
<dbReference type="EMBL" id="UGZE01000001">
    <property type="protein sequence ID" value="SUJ28207.1"/>
    <property type="molecule type" value="Genomic_DNA"/>
</dbReference>
<evidence type="ECO:0000313" key="3">
    <source>
        <dbReference type="EMBL" id="SUJ28207.1"/>
    </source>
</evidence>
<dbReference type="EMBL" id="BKAV01000002">
    <property type="protein sequence ID" value="GEP99239.1"/>
    <property type="molecule type" value="Genomic_DNA"/>
</dbReference>
<dbReference type="NCBIfam" id="TIGR01655">
    <property type="entry name" value="yxeA_fam"/>
    <property type="match status" value="1"/>
</dbReference>
<dbReference type="Pfam" id="PF06486">
    <property type="entry name" value="DUF1093"/>
    <property type="match status" value="1"/>
</dbReference>
<dbReference type="Proteomes" id="UP000321598">
    <property type="component" value="Unassembled WGS sequence"/>
</dbReference>
<dbReference type="SUPFAM" id="SSF159121">
    <property type="entry name" value="BC4932-like"/>
    <property type="match status" value="1"/>
</dbReference>
<gene>
    <name evidence="3" type="ORF">NCTC12413_02533</name>
    <name evidence="2" type="ORF">SAR03_02770</name>
</gene>
<evidence type="ECO:0000313" key="4">
    <source>
        <dbReference type="Proteomes" id="UP000254956"/>
    </source>
</evidence>
<evidence type="ECO:0000256" key="1">
    <source>
        <dbReference type="SAM" id="Phobius"/>
    </source>
</evidence>
<sequence>MRLLIKSIIGIFILIVIVWSVLLAWKIYAEQHTDNAAVADLAKLNPLIESENYYIKTQQPTKIKKDNNSHHVYTYKQQAVDKNGQRKVITFNAFSDKLKTNHYLKVEVKLDRVQSYKEVSQQQVPSKALQRIDS</sequence>
<dbReference type="Proteomes" id="UP000254956">
    <property type="component" value="Unassembled WGS sequence"/>
</dbReference>
<dbReference type="PANTHER" id="PTHR36433">
    <property type="entry name" value="HYPOTHETICAL CYTOSOLIC PROTEIN"/>
    <property type="match status" value="1"/>
</dbReference>
<dbReference type="STRING" id="1212545.SARL_05977"/>
<dbReference type="Gene3D" id="2.40.50.480">
    <property type="match status" value="1"/>
</dbReference>
<feature type="transmembrane region" description="Helical" evidence="1">
    <location>
        <begin position="7"/>
        <end position="28"/>
    </location>
</feature>
<evidence type="ECO:0000313" key="5">
    <source>
        <dbReference type="Proteomes" id="UP000321598"/>
    </source>
</evidence>
<dbReference type="InterPro" id="IPR006542">
    <property type="entry name" value="DUF1093"/>
</dbReference>